<protein>
    <submittedName>
        <fullName evidence="2">Uncharacterized protein</fullName>
    </submittedName>
</protein>
<evidence type="ECO:0000313" key="2">
    <source>
        <dbReference type="WBParaSite" id="Csp11.Scaffold629.g13317.t1"/>
    </source>
</evidence>
<proteinExistence type="predicted"/>
<name>A0A1I7TZD2_9PELO</name>
<organism evidence="1 2">
    <name type="scientific">Caenorhabditis tropicalis</name>
    <dbReference type="NCBI Taxonomy" id="1561998"/>
    <lineage>
        <taxon>Eukaryota</taxon>
        <taxon>Metazoa</taxon>
        <taxon>Ecdysozoa</taxon>
        <taxon>Nematoda</taxon>
        <taxon>Chromadorea</taxon>
        <taxon>Rhabditida</taxon>
        <taxon>Rhabditina</taxon>
        <taxon>Rhabditomorpha</taxon>
        <taxon>Rhabditoidea</taxon>
        <taxon>Rhabditidae</taxon>
        <taxon>Peloderinae</taxon>
        <taxon>Caenorhabditis</taxon>
    </lineage>
</organism>
<accession>A0A1I7TZD2</accession>
<keyword evidence="1" id="KW-1185">Reference proteome</keyword>
<dbReference type="WBParaSite" id="Csp11.Scaffold629.g13317.t1">
    <property type="protein sequence ID" value="Csp11.Scaffold629.g13317.t1"/>
    <property type="gene ID" value="Csp11.Scaffold629.g13317"/>
</dbReference>
<evidence type="ECO:0000313" key="1">
    <source>
        <dbReference type="Proteomes" id="UP000095282"/>
    </source>
</evidence>
<reference evidence="2" key="1">
    <citation type="submission" date="2016-11" db="UniProtKB">
        <authorList>
            <consortium name="WormBaseParasite"/>
        </authorList>
    </citation>
    <scope>IDENTIFICATION</scope>
</reference>
<dbReference type="AlphaFoldDB" id="A0A1I7TZD2"/>
<dbReference type="Proteomes" id="UP000095282">
    <property type="component" value="Unplaced"/>
</dbReference>
<sequence length="106" mass="12533">MKKRRIRRQEKKGRDKCGFRFEMRGNGRKRGQGQLCVKAVQISPNAAGLKKKKEEIGNKGIERERMELLREKQKMKKTEKTMMMSTMMMMMMMIDPMNTTLEMSLL</sequence>